<dbReference type="PRINTS" id="PR00344">
    <property type="entry name" value="BCTRLSENSOR"/>
</dbReference>
<evidence type="ECO:0000256" key="6">
    <source>
        <dbReference type="ARBA" id="ARBA00022692"/>
    </source>
</evidence>
<dbReference type="AlphaFoldDB" id="F9UH76"/>
<gene>
    <name evidence="17" type="ORF">ThimaDRAFT_4249</name>
</gene>
<dbReference type="GO" id="GO:0005524">
    <property type="term" value="F:ATP binding"/>
    <property type="evidence" value="ECO:0007669"/>
    <property type="project" value="UniProtKB-KW"/>
</dbReference>
<keyword evidence="4 13" id="KW-0597">Phosphoprotein</keyword>
<dbReference type="FunFam" id="1.10.287.130:FF:000004">
    <property type="entry name" value="Ethylene receptor 1"/>
    <property type="match status" value="1"/>
</dbReference>
<evidence type="ECO:0000313" key="17">
    <source>
        <dbReference type="EMBL" id="EGV16480.1"/>
    </source>
</evidence>
<evidence type="ECO:0000256" key="5">
    <source>
        <dbReference type="ARBA" id="ARBA00022679"/>
    </source>
</evidence>
<dbReference type="Pfam" id="PF00512">
    <property type="entry name" value="HisKA"/>
    <property type="match status" value="1"/>
</dbReference>
<keyword evidence="5" id="KW-0808">Transferase</keyword>
<evidence type="ECO:0000259" key="16">
    <source>
        <dbReference type="PROSITE" id="PS50110"/>
    </source>
</evidence>
<dbReference type="PROSITE" id="PS50110">
    <property type="entry name" value="RESPONSE_REGULATORY"/>
    <property type="match status" value="1"/>
</dbReference>
<dbReference type="SMART" id="SM00387">
    <property type="entry name" value="HATPase_c"/>
    <property type="match status" value="1"/>
</dbReference>
<dbReference type="CDD" id="cd00082">
    <property type="entry name" value="HisKA"/>
    <property type="match status" value="1"/>
</dbReference>
<evidence type="ECO:0000256" key="12">
    <source>
        <dbReference type="ARBA" id="ARBA00023136"/>
    </source>
</evidence>
<dbReference type="Gene3D" id="1.10.287.130">
    <property type="match status" value="1"/>
</dbReference>
<keyword evidence="14" id="KW-0175">Coiled coil</keyword>
<evidence type="ECO:0000256" key="8">
    <source>
        <dbReference type="ARBA" id="ARBA00022777"/>
    </source>
</evidence>
<dbReference type="GO" id="GO:0016020">
    <property type="term" value="C:membrane"/>
    <property type="evidence" value="ECO:0007669"/>
    <property type="project" value="UniProtKB-SubCell"/>
</dbReference>
<dbReference type="InterPro" id="IPR001789">
    <property type="entry name" value="Sig_transdc_resp-reg_receiver"/>
</dbReference>
<dbReference type="OrthoDB" id="5563233at2"/>
<keyword evidence="9" id="KW-0067">ATP-binding</keyword>
<evidence type="ECO:0000256" key="11">
    <source>
        <dbReference type="ARBA" id="ARBA00023012"/>
    </source>
</evidence>
<keyword evidence="12" id="KW-0472">Membrane</keyword>
<dbReference type="PROSITE" id="PS50109">
    <property type="entry name" value="HIS_KIN"/>
    <property type="match status" value="1"/>
</dbReference>
<evidence type="ECO:0000313" key="18">
    <source>
        <dbReference type="Proteomes" id="UP000005459"/>
    </source>
</evidence>
<feature type="domain" description="Response regulatory" evidence="16">
    <location>
        <begin position="325"/>
        <end position="441"/>
    </location>
</feature>
<dbReference type="EMBL" id="AFWV01000017">
    <property type="protein sequence ID" value="EGV16480.1"/>
    <property type="molecule type" value="Genomic_DNA"/>
</dbReference>
<comment type="catalytic activity">
    <reaction evidence="1">
        <text>ATP + protein L-histidine = ADP + protein N-phospho-L-histidine.</text>
        <dbReference type="EC" id="2.7.13.3"/>
    </reaction>
</comment>
<dbReference type="FunFam" id="3.30.565.10:FF:000010">
    <property type="entry name" value="Sensor histidine kinase RcsC"/>
    <property type="match status" value="1"/>
</dbReference>
<organism evidence="17 18">
    <name type="scientific">Thiocapsa marina 5811</name>
    <dbReference type="NCBI Taxonomy" id="768671"/>
    <lineage>
        <taxon>Bacteria</taxon>
        <taxon>Pseudomonadati</taxon>
        <taxon>Pseudomonadota</taxon>
        <taxon>Gammaproteobacteria</taxon>
        <taxon>Chromatiales</taxon>
        <taxon>Chromatiaceae</taxon>
        <taxon>Thiocapsa</taxon>
    </lineage>
</organism>
<evidence type="ECO:0000256" key="9">
    <source>
        <dbReference type="ARBA" id="ARBA00022840"/>
    </source>
</evidence>
<dbReference type="SUPFAM" id="SSF55874">
    <property type="entry name" value="ATPase domain of HSP90 chaperone/DNA topoisomerase II/histidine kinase"/>
    <property type="match status" value="1"/>
</dbReference>
<dbReference type="RefSeq" id="WP_007195121.1">
    <property type="nucleotide sequence ID" value="NZ_AFWV01000017.1"/>
</dbReference>
<reference evidence="17 18" key="1">
    <citation type="submission" date="2011-06" db="EMBL/GenBank/DDBJ databases">
        <title>The draft genome of Thiocapsa marina 5811.</title>
        <authorList>
            <consortium name="US DOE Joint Genome Institute (JGI-PGF)"/>
            <person name="Lucas S."/>
            <person name="Han J."/>
            <person name="Cheng J.-F."/>
            <person name="Goodwin L."/>
            <person name="Pitluck S."/>
            <person name="Peters L."/>
            <person name="Land M.L."/>
            <person name="Hauser L."/>
            <person name="Vogl K."/>
            <person name="Liu Z."/>
            <person name="Imhoff J."/>
            <person name="Thiel V."/>
            <person name="Frigaard N.-U."/>
            <person name="Bryant D."/>
            <person name="Woyke T.J."/>
        </authorList>
    </citation>
    <scope>NUCLEOTIDE SEQUENCE [LARGE SCALE GENOMIC DNA]</scope>
    <source>
        <strain evidence="17 18">5811</strain>
    </source>
</reference>
<keyword evidence="10" id="KW-1133">Transmembrane helix</keyword>
<feature type="modified residue" description="4-aspartylphosphate" evidence="13">
    <location>
        <position position="374"/>
    </location>
</feature>
<dbReference type="SUPFAM" id="SSF47384">
    <property type="entry name" value="Homodimeric domain of signal transducing histidine kinase"/>
    <property type="match status" value="1"/>
</dbReference>
<evidence type="ECO:0000256" key="10">
    <source>
        <dbReference type="ARBA" id="ARBA00022989"/>
    </source>
</evidence>
<dbReference type="eggNOG" id="COG0642">
    <property type="taxonomic scope" value="Bacteria"/>
</dbReference>
<keyword evidence="7" id="KW-0547">Nucleotide-binding</keyword>
<evidence type="ECO:0000256" key="2">
    <source>
        <dbReference type="ARBA" id="ARBA00004370"/>
    </source>
</evidence>
<dbReference type="SUPFAM" id="SSF52172">
    <property type="entry name" value="CheY-like"/>
    <property type="match status" value="1"/>
</dbReference>
<dbReference type="CDD" id="cd16922">
    <property type="entry name" value="HATPase_EvgS-ArcB-TorS-like"/>
    <property type="match status" value="1"/>
</dbReference>
<dbReference type="InterPro" id="IPR004358">
    <property type="entry name" value="Sig_transdc_His_kin-like_C"/>
</dbReference>
<name>F9UH76_9GAMM</name>
<dbReference type="InterPro" id="IPR036890">
    <property type="entry name" value="HATPase_C_sf"/>
</dbReference>
<dbReference type="InterPro" id="IPR003661">
    <property type="entry name" value="HisK_dim/P_dom"/>
</dbReference>
<dbReference type="GO" id="GO:0000155">
    <property type="term" value="F:phosphorelay sensor kinase activity"/>
    <property type="evidence" value="ECO:0007669"/>
    <property type="project" value="InterPro"/>
</dbReference>
<evidence type="ECO:0000256" key="14">
    <source>
        <dbReference type="SAM" id="Coils"/>
    </source>
</evidence>
<dbReference type="PANTHER" id="PTHR45339">
    <property type="entry name" value="HYBRID SIGNAL TRANSDUCTION HISTIDINE KINASE J"/>
    <property type="match status" value="1"/>
</dbReference>
<dbReference type="Proteomes" id="UP000005459">
    <property type="component" value="Unassembled WGS sequence"/>
</dbReference>
<dbReference type="CDD" id="cd17546">
    <property type="entry name" value="REC_hyHK_CKI1_RcsC-like"/>
    <property type="match status" value="1"/>
</dbReference>
<dbReference type="EC" id="2.7.13.3" evidence="3"/>
<evidence type="ECO:0000256" key="3">
    <source>
        <dbReference type="ARBA" id="ARBA00012438"/>
    </source>
</evidence>
<dbReference type="Gene3D" id="3.40.50.2300">
    <property type="match status" value="1"/>
</dbReference>
<keyword evidence="18" id="KW-1185">Reference proteome</keyword>
<evidence type="ECO:0000259" key="15">
    <source>
        <dbReference type="PROSITE" id="PS50109"/>
    </source>
</evidence>
<dbReference type="InterPro" id="IPR005467">
    <property type="entry name" value="His_kinase_dom"/>
</dbReference>
<dbReference type="PANTHER" id="PTHR45339:SF1">
    <property type="entry name" value="HYBRID SIGNAL TRANSDUCTION HISTIDINE KINASE J"/>
    <property type="match status" value="1"/>
</dbReference>
<dbReference type="Pfam" id="PF02518">
    <property type="entry name" value="HATPase_c"/>
    <property type="match status" value="1"/>
</dbReference>
<protein>
    <recommendedName>
        <fullName evidence="3">histidine kinase</fullName>
        <ecNumber evidence="3">2.7.13.3</ecNumber>
    </recommendedName>
</protein>
<evidence type="ECO:0000256" key="13">
    <source>
        <dbReference type="PROSITE-ProRule" id="PRU00169"/>
    </source>
</evidence>
<dbReference type="STRING" id="768671.ThimaDRAFT_4249"/>
<dbReference type="InterPro" id="IPR003594">
    <property type="entry name" value="HATPase_dom"/>
</dbReference>
<dbReference type="Pfam" id="PF00072">
    <property type="entry name" value="Response_reg"/>
    <property type="match status" value="1"/>
</dbReference>
<sequence length="453" mass="50342">MTETQTDPDRLLRRAERERRARKEAERLLEEKSLELYEANQALQRQAAALEEQVQTRTAELHAALERAEEAVRAKSDFLAVMSHEIRTPLNAVIGMSELLSLESLAPEHQEQVSLIHDNGRNLLALINDILDFSKIEAGKLQLEQEVFDPADLLQSTLRSFEAQAAPRGVRLHSQLMPLPQWVVGDRLRLRQVLANLIGNALKFTLRGEVRLEAEANEMPDGWRLQVRVVDSGIGMNAEQQARLFQPFSQADASTSRHFGGTGLGLAICHRLVHEMGGEIACRSAPGEGSVFAFDVQLQRASDVPSARDGADDETLCRCTAPSIRLLIVDDNPVNRLLARRMAERLGHQSEIAASGPEALEMVQQNDYDVILMDFIMPEMDGLETTQRIRALDLPRQPRIVALTANAFPEDRAKALEAGMAGFISKPLRLEQLRLELCSICLAKHAQGSSVVP</sequence>
<accession>F9UH76</accession>
<proteinExistence type="predicted"/>
<dbReference type="Gene3D" id="3.30.565.10">
    <property type="entry name" value="Histidine kinase-like ATPase, C-terminal domain"/>
    <property type="match status" value="1"/>
</dbReference>
<dbReference type="InterPro" id="IPR011006">
    <property type="entry name" value="CheY-like_superfamily"/>
</dbReference>
<comment type="subcellular location">
    <subcellularLocation>
        <location evidence="2">Membrane</location>
    </subcellularLocation>
</comment>
<evidence type="ECO:0000256" key="1">
    <source>
        <dbReference type="ARBA" id="ARBA00000085"/>
    </source>
</evidence>
<evidence type="ECO:0000256" key="4">
    <source>
        <dbReference type="ARBA" id="ARBA00022553"/>
    </source>
</evidence>
<keyword evidence="6" id="KW-0812">Transmembrane</keyword>
<feature type="domain" description="Histidine kinase" evidence="15">
    <location>
        <begin position="81"/>
        <end position="300"/>
    </location>
</feature>
<keyword evidence="11" id="KW-0902">Two-component regulatory system</keyword>
<dbReference type="SMART" id="SM00448">
    <property type="entry name" value="REC"/>
    <property type="match status" value="1"/>
</dbReference>
<evidence type="ECO:0000256" key="7">
    <source>
        <dbReference type="ARBA" id="ARBA00022741"/>
    </source>
</evidence>
<dbReference type="InterPro" id="IPR036097">
    <property type="entry name" value="HisK_dim/P_sf"/>
</dbReference>
<feature type="coiled-coil region" evidence="14">
    <location>
        <begin position="12"/>
        <end position="71"/>
    </location>
</feature>
<keyword evidence="8 17" id="KW-0418">Kinase</keyword>
<dbReference type="SMART" id="SM00388">
    <property type="entry name" value="HisKA"/>
    <property type="match status" value="1"/>
</dbReference>